<dbReference type="InterPro" id="IPR014140">
    <property type="entry name" value="DNA_helicase_suAddB"/>
</dbReference>
<proteinExistence type="inferred from homology"/>
<dbReference type="EC" id="3.1.-.-" evidence="14"/>
<feature type="binding site" evidence="14">
    <location>
        <position position="780"/>
    </location>
    <ligand>
        <name>[4Fe-4S] cluster</name>
        <dbReference type="ChEBI" id="CHEBI:49883"/>
    </ligand>
</feature>
<dbReference type="HAMAP" id="MF_01452">
    <property type="entry name" value="AddB_type1"/>
    <property type="match status" value="1"/>
</dbReference>
<keyword evidence="1 14" id="KW-0004">4Fe-4S</keyword>
<dbReference type="PANTHER" id="PTHR30591">
    <property type="entry name" value="RECBCD ENZYME SUBUNIT RECC"/>
    <property type="match status" value="1"/>
</dbReference>
<dbReference type="EMBL" id="CP035485">
    <property type="protein sequence ID" value="QDI90032.1"/>
    <property type="molecule type" value="Genomic_DNA"/>
</dbReference>
<feature type="domain" description="UvrD-like helicase C-terminal" evidence="15">
    <location>
        <begin position="259"/>
        <end position="576"/>
    </location>
</feature>
<reference evidence="17" key="1">
    <citation type="submission" date="2019-01" db="EMBL/GenBank/DDBJ databases">
        <title>Genomic analysis of Salicibibacter sp. NKC3-5.</title>
        <authorList>
            <person name="Oh Y.J."/>
        </authorList>
    </citation>
    <scope>NUCLEOTIDE SEQUENCE [LARGE SCALE GENOMIC DNA]</scope>
    <source>
        <strain evidence="17">NKC3-5</strain>
    </source>
</reference>
<accession>A0A514LDV1</accession>
<dbReference type="GO" id="GO:0004386">
    <property type="term" value="F:helicase activity"/>
    <property type="evidence" value="ECO:0007669"/>
    <property type="project" value="UniProtKB-KW"/>
</dbReference>
<evidence type="ECO:0000256" key="5">
    <source>
        <dbReference type="ARBA" id="ARBA00022763"/>
    </source>
</evidence>
<evidence type="ECO:0000256" key="14">
    <source>
        <dbReference type="HAMAP-Rule" id="MF_01452"/>
    </source>
</evidence>
<keyword evidence="8 14" id="KW-0269">Exonuclease</keyword>
<feature type="binding site" evidence="14">
    <location>
        <position position="1104"/>
    </location>
    <ligand>
        <name>[4Fe-4S] cluster</name>
        <dbReference type="ChEBI" id="CHEBI:49883"/>
    </ligand>
</feature>
<dbReference type="Pfam" id="PF12705">
    <property type="entry name" value="PDDEXK_1"/>
    <property type="match status" value="1"/>
</dbReference>
<evidence type="ECO:0000256" key="1">
    <source>
        <dbReference type="ARBA" id="ARBA00022485"/>
    </source>
</evidence>
<keyword evidence="13 14" id="KW-0234">DNA repair</keyword>
<dbReference type="GO" id="GO:0051539">
    <property type="term" value="F:4 iron, 4 sulfur cluster binding"/>
    <property type="evidence" value="ECO:0007669"/>
    <property type="project" value="UniProtKB-KW"/>
</dbReference>
<dbReference type="SUPFAM" id="SSF52540">
    <property type="entry name" value="P-loop containing nucleoside triphosphate hydrolases"/>
    <property type="match status" value="2"/>
</dbReference>
<evidence type="ECO:0000313" key="17">
    <source>
        <dbReference type="Proteomes" id="UP000319756"/>
    </source>
</evidence>
<comment type="cofactor">
    <cofactor evidence="14">
        <name>Mg(2+)</name>
        <dbReference type="ChEBI" id="CHEBI:18420"/>
    </cofactor>
</comment>
<evidence type="ECO:0000256" key="13">
    <source>
        <dbReference type="ARBA" id="ARBA00023204"/>
    </source>
</evidence>
<dbReference type="Gene3D" id="6.10.140.1030">
    <property type="match status" value="1"/>
</dbReference>
<comment type="subunit">
    <text evidence="14">Heterodimer of AddA and AddB.</text>
</comment>
<evidence type="ECO:0000256" key="9">
    <source>
        <dbReference type="ARBA" id="ARBA00022840"/>
    </source>
</evidence>
<dbReference type="PANTHER" id="PTHR30591:SF1">
    <property type="entry name" value="RECBCD ENZYME SUBUNIT RECC"/>
    <property type="match status" value="1"/>
</dbReference>
<dbReference type="InterPro" id="IPR027417">
    <property type="entry name" value="P-loop_NTPase"/>
</dbReference>
<organism evidence="16 17">
    <name type="scientific">Salicibibacter halophilus</name>
    <dbReference type="NCBI Taxonomy" id="2502791"/>
    <lineage>
        <taxon>Bacteria</taxon>
        <taxon>Bacillati</taxon>
        <taxon>Bacillota</taxon>
        <taxon>Bacilli</taxon>
        <taxon>Bacillales</taxon>
        <taxon>Bacillaceae</taxon>
        <taxon>Salicibibacter</taxon>
    </lineage>
</organism>
<dbReference type="Proteomes" id="UP000319756">
    <property type="component" value="Chromosome"/>
</dbReference>
<evidence type="ECO:0000259" key="15">
    <source>
        <dbReference type="PROSITE" id="PS51217"/>
    </source>
</evidence>
<dbReference type="InterPro" id="IPR014017">
    <property type="entry name" value="DNA_helicase_UvrD-like_C"/>
</dbReference>
<dbReference type="GO" id="GO:0003690">
    <property type="term" value="F:double-stranded DNA binding"/>
    <property type="evidence" value="ECO:0007669"/>
    <property type="project" value="UniProtKB-UniRule"/>
</dbReference>
<dbReference type="GO" id="GO:0046872">
    <property type="term" value="F:metal ion binding"/>
    <property type="evidence" value="ECO:0007669"/>
    <property type="project" value="UniProtKB-KW"/>
</dbReference>
<dbReference type="Pfam" id="PF21445">
    <property type="entry name" value="ADDB_N"/>
    <property type="match status" value="1"/>
</dbReference>
<dbReference type="KEGG" id="sale:EPH95_01625"/>
<dbReference type="GO" id="GO:0005524">
    <property type="term" value="F:ATP binding"/>
    <property type="evidence" value="ECO:0007669"/>
    <property type="project" value="UniProtKB-UniRule"/>
</dbReference>
<dbReference type="RefSeq" id="WP_142086766.1">
    <property type="nucleotide sequence ID" value="NZ_CP035485.1"/>
</dbReference>
<keyword evidence="11 14" id="KW-0411">Iron-sulfur</keyword>
<comment type="function">
    <text evidence="14">The heterodimer acts as both an ATP-dependent DNA helicase and an ATP-dependent, dual-direction single-stranded exonuclease. Recognizes the chi site generating a DNA molecule suitable for the initiation of homologous recombination. The AddB subunit has 5' -&gt; 3' nuclease activity but not helicase activity.</text>
</comment>
<dbReference type="GO" id="GO:0008409">
    <property type="term" value="F:5'-3' exonuclease activity"/>
    <property type="evidence" value="ECO:0007669"/>
    <property type="project" value="UniProtKB-UniRule"/>
</dbReference>
<comment type="miscellaneous">
    <text evidence="14">Despite having conserved helicase domains, this subunit does not have helicase activity.</text>
</comment>
<evidence type="ECO:0000256" key="4">
    <source>
        <dbReference type="ARBA" id="ARBA00022741"/>
    </source>
</evidence>
<feature type="binding site" evidence="14">
    <location>
        <position position="1113"/>
    </location>
    <ligand>
        <name>[4Fe-4S] cluster</name>
        <dbReference type="ChEBI" id="CHEBI:49883"/>
    </ligand>
</feature>
<evidence type="ECO:0000256" key="7">
    <source>
        <dbReference type="ARBA" id="ARBA00022806"/>
    </source>
</evidence>
<evidence type="ECO:0000256" key="3">
    <source>
        <dbReference type="ARBA" id="ARBA00022723"/>
    </source>
</evidence>
<dbReference type="Gene3D" id="3.90.320.10">
    <property type="match status" value="1"/>
</dbReference>
<keyword evidence="12 14" id="KW-0238">DNA-binding</keyword>
<dbReference type="InterPro" id="IPR011604">
    <property type="entry name" value="PDDEXK-like_dom_sf"/>
</dbReference>
<keyword evidence="7 14" id="KW-0347">Helicase</keyword>
<name>A0A514LDV1_9BACI</name>
<gene>
    <name evidence="14 16" type="primary">addB</name>
    <name evidence="16" type="ORF">EPH95_01625</name>
</gene>
<dbReference type="Gene3D" id="3.40.50.300">
    <property type="entry name" value="P-loop containing nucleotide triphosphate hydrolases"/>
    <property type="match status" value="3"/>
</dbReference>
<dbReference type="InterPro" id="IPR049035">
    <property type="entry name" value="ADDB_N"/>
</dbReference>
<comment type="cofactor">
    <cofactor evidence="14">
        <name>[4Fe-4S] cluster</name>
        <dbReference type="ChEBI" id="CHEBI:49883"/>
    </cofactor>
    <text evidence="14">Binds 1 [4Fe-4S] cluster.</text>
</comment>
<feature type="binding site" evidence="14">
    <location>
        <position position="1107"/>
    </location>
    <ligand>
        <name>[4Fe-4S] cluster</name>
        <dbReference type="ChEBI" id="CHEBI:49883"/>
    </ligand>
</feature>
<keyword evidence="2 14" id="KW-0540">Nuclease</keyword>
<dbReference type="GO" id="GO:0000724">
    <property type="term" value="P:double-strand break repair via homologous recombination"/>
    <property type="evidence" value="ECO:0007669"/>
    <property type="project" value="UniProtKB-UniRule"/>
</dbReference>
<dbReference type="PROSITE" id="PS51217">
    <property type="entry name" value="UVRD_HELICASE_CTER"/>
    <property type="match status" value="1"/>
</dbReference>
<keyword evidence="17" id="KW-1185">Reference proteome</keyword>
<evidence type="ECO:0000256" key="11">
    <source>
        <dbReference type="ARBA" id="ARBA00023014"/>
    </source>
</evidence>
<keyword evidence="4 14" id="KW-0547">Nucleotide-binding</keyword>
<dbReference type="InterPro" id="IPR038726">
    <property type="entry name" value="PDDEXK_AddAB-type"/>
</dbReference>
<dbReference type="OrthoDB" id="9758506at2"/>
<comment type="similarity">
    <text evidence="14">Belongs to the helicase family. AddB/RexB type 1 subfamily.</text>
</comment>
<evidence type="ECO:0000256" key="12">
    <source>
        <dbReference type="ARBA" id="ARBA00023125"/>
    </source>
</evidence>
<keyword evidence="5 14" id="KW-0227">DNA damage</keyword>
<dbReference type="NCBIfam" id="TIGR02773">
    <property type="entry name" value="addB_Gpos"/>
    <property type="match status" value="1"/>
</dbReference>
<keyword evidence="6 14" id="KW-0378">Hydrolase</keyword>
<evidence type="ECO:0000313" key="16">
    <source>
        <dbReference type="EMBL" id="QDI90032.1"/>
    </source>
</evidence>
<keyword evidence="9 14" id="KW-0067">ATP-binding</keyword>
<evidence type="ECO:0000256" key="10">
    <source>
        <dbReference type="ARBA" id="ARBA00023004"/>
    </source>
</evidence>
<dbReference type="AlphaFoldDB" id="A0A514LDV1"/>
<sequence length="1145" mass="132164">MQLRFYLGKSGSGKTTTLLNEVERALSEEAVDGPPILFLVPEQMTFQIEYQLTKKLGGMSRAHVLSFSRLALRVLQETGGNTEDRLQRAGVHMLLRKIVEEEKKHFRVYGRAADTDGFIHELEQMMTEMRRQALTPELITEKQSEMEKDGKTAGLRDKLHDISLVFERFEQAFQGTYMNTEEALKRLIQQLPDSEWLRDAIVYIDGFYDFSPQELYVIESLFPKVKEMTAALTIDHVPNQEMSPNELDRFYLTAKTYTKLTTLAKANNIGWNVRTFSDPSPSTQEKGQALQLFEAVNRRAEVEGVAREIIELVRDRGYQYGDIALLVRDDRPYDELLKRVFGRFEIPIFLDEKRSMMHHPVVELIRSTLEIVEKNWPFEAVFRAFKTDLFFSPTDRWRDWREKVDELENYVLANGIYGNKWKDQQHWHYRRHRNVMDTDGQTDMEKKIEARINNTRDALIAPLLTLETRLKQSGSVRARCEALYLFFEELQLPAKIERMRDQAIEDGALESAAEHDQVWENVMDLLDQFVDAAGDDDLSFFYFNRMMDAGLESMQFAIVPPAIDQVTIADMERSRLPDVRVTFIIGVNEGILPAKPEEEGLIRDRERDQLENIGISVGPSANERLWNEPFYLYMAEASPADLLIYSYALADEDGKTLLPSPLIGRLREQNPTMPKTFIEADAGSAEENMQWTFINHPEQSIEELAMQLQKWRNGEDIPDIWWHVYNWLAAKPKWKDRLRTALGSLFYKNHAIRLDDETTRELYGEDIQTSVSRMEMFQKCAFRHFGTHGLGLKEREVFKLEPPDIGELFHAALKDVAEVVRENNLVWSDLSDRECAKIARDTVENLLPHVQRNIMYSTNRHAYLSKKLEDVIVHTTKTLRTQAQSSSFVPIGLEVQFGKQEGNIPTYAFRLNNGRSLSLRGRIDRVDHAKSEDGDLLRVIDYKSSRQQWRLSDAFHGISLQMPVYLDIILHSSKQWLGADADIGGMFYFHVHNPIVEADESMDDTNIADRLLKQFKMQGVLPADENIATLMDEKLHEGGHSTIIPAFMKKGGGISDSKSSVVSQEDFQSLRRYLRAKMKEIGEELTDGNIGIEPYRTDKNEIACTYCPLQSVCQFDPTLSSNDYRLLPTLSNKETMEKMKREEEQ</sequence>
<evidence type="ECO:0000256" key="6">
    <source>
        <dbReference type="ARBA" id="ARBA00022801"/>
    </source>
</evidence>
<protein>
    <recommendedName>
        <fullName evidence="14">ATP-dependent helicase/deoxyribonuclease subunit B</fullName>
        <ecNumber evidence="14">3.1.-.-</ecNumber>
    </recommendedName>
    <alternativeName>
        <fullName evidence="14">ATP-dependent helicase/nuclease subunit AddB</fullName>
    </alternativeName>
</protein>
<keyword evidence="3 14" id="KW-0479">Metal-binding</keyword>
<keyword evidence="10 14" id="KW-0408">Iron</keyword>
<evidence type="ECO:0000256" key="8">
    <source>
        <dbReference type="ARBA" id="ARBA00022839"/>
    </source>
</evidence>
<evidence type="ECO:0000256" key="2">
    <source>
        <dbReference type="ARBA" id="ARBA00022722"/>
    </source>
</evidence>